<evidence type="ECO:0000256" key="1">
    <source>
        <dbReference type="ARBA" id="ARBA00000085"/>
    </source>
</evidence>
<dbReference type="PRINTS" id="PR00344">
    <property type="entry name" value="BCTRLSENSOR"/>
</dbReference>
<evidence type="ECO:0000313" key="14">
    <source>
        <dbReference type="EMBL" id="SFG91919.1"/>
    </source>
</evidence>
<keyword evidence="10 11" id="KW-0472">Membrane</keyword>
<dbReference type="EMBL" id="FONR01000033">
    <property type="protein sequence ID" value="SFG91919.1"/>
    <property type="molecule type" value="Genomic_DNA"/>
</dbReference>
<evidence type="ECO:0000256" key="10">
    <source>
        <dbReference type="ARBA" id="ARBA00023136"/>
    </source>
</evidence>
<dbReference type="RefSeq" id="WP_075033066.1">
    <property type="nucleotide sequence ID" value="NZ_FONR01000033.1"/>
</dbReference>
<dbReference type="GO" id="GO:0000155">
    <property type="term" value="F:phosphorelay sensor kinase activity"/>
    <property type="evidence" value="ECO:0007669"/>
    <property type="project" value="InterPro"/>
</dbReference>
<feature type="transmembrane region" description="Helical" evidence="11">
    <location>
        <begin position="168"/>
        <end position="190"/>
    </location>
</feature>
<comment type="catalytic activity">
    <reaction evidence="1">
        <text>ATP + protein L-histidine = ADP + protein N-phospho-L-histidine.</text>
        <dbReference type="EC" id="2.7.13.3"/>
    </reaction>
</comment>
<dbReference type="AlphaFoldDB" id="A0A1I2VTX6"/>
<name>A0A1I2VTX6_9ACTN</name>
<keyword evidence="6 11" id="KW-0812">Transmembrane</keyword>
<evidence type="ECO:0000313" key="15">
    <source>
        <dbReference type="Proteomes" id="UP000181942"/>
    </source>
</evidence>
<dbReference type="CDD" id="cd06225">
    <property type="entry name" value="HAMP"/>
    <property type="match status" value="1"/>
</dbReference>
<evidence type="ECO:0000256" key="9">
    <source>
        <dbReference type="ARBA" id="ARBA00023012"/>
    </source>
</evidence>
<keyword evidence="5" id="KW-0808">Transferase</keyword>
<dbReference type="SMART" id="SM00304">
    <property type="entry name" value="HAMP"/>
    <property type="match status" value="1"/>
</dbReference>
<gene>
    <name evidence="14" type="ORF">SAMN02787118_13338</name>
</gene>
<evidence type="ECO:0000256" key="5">
    <source>
        <dbReference type="ARBA" id="ARBA00022679"/>
    </source>
</evidence>
<dbReference type="Pfam" id="PF00672">
    <property type="entry name" value="HAMP"/>
    <property type="match status" value="1"/>
</dbReference>
<dbReference type="InterPro" id="IPR003594">
    <property type="entry name" value="HATPase_dom"/>
</dbReference>
<dbReference type="GO" id="GO:0005886">
    <property type="term" value="C:plasma membrane"/>
    <property type="evidence" value="ECO:0007669"/>
    <property type="project" value="UniProtKB-SubCell"/>
</dbReference>
<reference evidence="14 15" key="1">
    <citation type="submission" date="2016-10" db="EMBL/GenBank/DDBJ databases">
        <authorList>
            <person name="de Groot N.N."/>
        </authorList>
    </citation>
    <scope>NUCLEOTIDE SEQUENCE [LARGE SCALE GENOMIC DNA]</scope>
    <source>
        <strain evidence="14 15">OK461</strain>
    </source>
</reference>
<feature type="domain" description="Histidine kinase" evidence="12">
    <location>
        <begin position="249"/>
        <end position="455"/>
    </location>
</feature>
<dbReference type="InterPro" id="IPR004358">
    <property type="entry name" value="Sig_transdc_His_kin-like_C"/>
</dbReference>
<dbReference type="InterPro" id="IPR036097">
    <property type="entry name" value="HisK_dim/P_sf"/>
</dbReference>
<dbReference type="Pfam" id="PF02518">
    <property type="entry name" value="HATPase_c"/>
    <property type="match status" value="1"/>
</dbReference>
<dbReference type="Proteomes" id="UP000181942">
    <property type="component" value="Unassembled WGS sequence"/>
</dbReference>
<dbReference type="EC" id="2.7.13.3" evidence="3"/>
<organism evidence="14 15">
    <name type="scientific">Streptomyces mirabilis</name>
    <dbReference type="NCBI Taxonomy" id="68239"/>
    <lineage>
        <taxon>Bacteria</taxon>
        <taxon>Bacillati</taxon>
        <taxon>Actinomycetota</taxon>
        <taxon>Actinomycetes</taxon>
        <taxon>Kitasatosporales</taxon>
        <taxon>Streptomycetaceae</taxon>
        <taxon>Streptomyces</taxon>
    </lineage>
</organism>
<accession>A0A1I2VTX6</accession>
<evidence type="ECO:0000259" key="12">
    <source>
        <dbReference type="PROSITE" id="PS50109"/>
    </source>
</evidence>
<dbReference type="SMART" id="SM00387">
    <property type="entry name" value="HATPase_c"/>
    <property type="match status" value="1"/>
</dbReference>
<dbReference type="InterPro" id="IPR003661">
    <property type="entry name" value="HisK_dim/P_dom"/>
</dbReference>
<dbReference type="CDD" id="cd00075">
    <property type="entry name" value="HATPase"/>
    <property type="match status" value="1"/>
</dbReference>
<dbReference type="Gene3D" id="1.10.287.130">
    <property type="match status" value="1"/>
</dbReference>
<comment type="subcellular location">
    <subcellularLocation>
        <location evidence="2">Cell membrane</location>
    </subcellularLocation>
</comment>
<dbReference type="SUPFAM" id="SSF47384">
    <property type="entry name" value="Homodimeric domain of signal transducing histidine kinase"/>
    <property type="match status" value="1"/>
</dbReference>
<sequence length="467" mass="48797">MTRRIALAFMALIIMLLALAVVPLGLSMTQRERTSFRDTTEAADRTIAAAAEEYLSDHRSPASMRRLLEQVERAGDCAAVFDAAGRTVAATGCPGRTGEGDEDDEAADSWGDLAHQVLVHPEAAVRERDDRLAVAVPIGDTTHPVGVAVLSRSAEGMNDRIGAMWGRLALIGAGGLVTGVLLAAALARWVGRPLRVVDAAALRLGEGALDVRAPGGRGPQEVRRLASTFNTMAARMEALIHGHRAVVADVSHQLRTPLTALRLRLDLLAAGADDATAAEFAGAQEEIARLSRLVDGLLAVSRAENAVPRPVPVQVDQVVDDRVTAWEPVARERRVSLTGRCGAGLTAYLGAGDLEQVIDNLVANALDAVGEGATVRIEGKATRERVLLRVVDDGPGMSAAAREAAFRRFGNPDASGSGLGLAIVHRLATANGGTARLQDTAGGGLTVVLELPVPPSQAPPRGPRAGS</sequence>
<feature type="transmembrane region" description="Helical" evidence="11">
    <location>
        <begin position="6"/>
        <end position="26"/>
    </location>
</feature>
<evidence type="ECO:0000256" key="8">
    <source>
        <dbReference type="ARBA" id="ARBA00022989"/>
    </source>
</evidence>
<keyword evidence="7 14" id="KW-0418">Kinase</keyword>
<protein>
    <recommendedName>
        <fullName evidence="3">histidine kinase</fullName>
        <ecNumber evidence="3">2.7.13.3</ecNumber>
    </recommendedName>
</protein>
<evidence type="ECO:0000256" key="4">
    <source>
        <dbReference type="ARBA" id="ARBA00022553"/>
    </source>
</evidence>
<dbReference type="PANTHER" id="PTHR45436">
    <property type="entry name" value="SENSOR HISTIDINE KINASE YKOH"/>
    <property type="match status" value="1"/>
</dbReference>
<dbReference type="PROSITE" id="PS50885">
    <property type="entry name" value="HAMP"/>
    <property type="match status" value="1"/>
</dbReference>
<evidence type="ECO:0000256" key="2">
    <source>
        <dbReference type="ARBA" id="ARBA00004236"/>
    </source>
</evidence>
<evidence type="ECO:0000256" key="11">
    <source>
        <dbReference type="SAM" id="Phobius"/>
    </source>
</evidence>
<evidence type="ECO:0000256" key="6">
    <source>
        <dbReference type="ARBA" id="ARBA00022692"/>
    </source>
</evidence>
<evidence type="ECO:0000256" key="7">
    <source>
        <dbReference type="ARBA" id="ARBA00022777"/>
    </source>
</evidence>
<dbReference type="PROSITE" id="PS50109">
    <property type="entry name" value="HIS_KIN"/>
    <property type="match status" value="1"/>
</dbReference>
<dbReference type="SUPFAM" id="SSF55874">
    <property type="entry name" value="ATPase domain of HSP90 chaperone/DNA topoisomerase II/histidine kinase"/>
    <property type="match status" value="1"/>
</dbReference>
<keyword evidence="9" id="KW-0902">Two-component regulatory system</keyword>
<feature type="domain" description="HAMP" evidence="13">
    <location>
        <begin position="188"/>
        <end position="241"/>
    </location>
</feature>
<dbReference type="Gene3D" id="3.30.565.10">
    <property type="entry name" value="Histidine kinase-like ATPase, C-terminal domain"/>
    <property type="match status" value="1"/>
</dbReference>
<dbReference type="OrthoDB" id="9786919at2"/>
<dbReference type="Gene3D" id="6.10.340.10">
    <property type="match status" value="1"/>
</dbReference>
<dbReference type="PANTHER" id="PTHR45436:SF5">
    <property type="entry name" value="SENSOR HISTIDINE KINASE TRCS"/>
    <property type="match status" value="1"/>
</dbReference>
<evidence type="ECO:0000259" key="13">
    <source>
        <dbReference type="PROSITE" id="PS50885"/>
    </source>
</evidence>
<dbReference type="SUPFAM" id="SSF158472">
    <property type="entry name" value="HAMP domain-like"/>
    <property type="match status" value="1"/>
</dbReference>
<evidence type="ECO:0000256" key="3">
    <source>
        <dbReference type="ARBA" id="ARBA00012438"/>
    </source>
</evidence>
<dbReference type="InterPro" id="IPR005467">
    <property type="entry name" value="His_kinase_dom"/>
</dbReference>
<dbReference type="InterPro" id="IPR050428">
    <property type="entry name" value="TCS_sensor_his_kinase"/>
</dbReference>
<dbReference type="InterPro" id="IPR003660">
    <property type="entry name" value="HAMP_dom"/>
</dbReference>
<dbReference type="Pfam" id="PF00512">
    <property type="entry name" value="HisKA"/>
    <property type="match status" value="1"/>
</dbReference>
<proteinExistence type="predicted"/>
<keyword evidence="4" id="KW-0597">Phosphoprotein</keyword>
<dbReference type="InterPro" id="IPR036890">
    <property type="entry name" value="HATPase_C_sf"/>
</dbReference>
<dbReference type="SMART" id="SM00388">
    <property type="entry name" value="HisKA"/>
    <property type="match status" value="1"/>
</dbReference>
<keyword evidence="8 11" id="KW-1133">Transmembrane helix</keyword>